<keyword evidence="3" id="KW-1185">Reference proteome</keyword>
<dbReference type="PANTHER" id="PTHR13812:SF19">
    <property type="entry name" value="KETIMINE REDUCTASE MU-CRYSTALLIN"/>
    <property type="match status" value="1"/>
</dbReference>
<sequence length="331" mass="35903">MNRVIADSQVKNYFLKASRTALLEYIGGLCQALQRYTLNPDIIPPRIVQTTPDGTTLHMFMPVIDDVFSGVKTLGYNASSGEGFTGVVNVTDSHSGSLVGVVMAKQLTAVRTAMTSCIGLVDQIKRFGSHVEITAFGTGLQVFWHVVLAYRLLEARSVTINVVYRSAPMDVASLQSLLPNANFVQVQLDDKNAISEAVSHSDVIFGCVPSQQPALLLRDLEKSNRPSFTYVSLIGSYKPHMHECDGALIERFQAQHAKIIVDSKEHTLLEAGELIDAQVAPSELVEVGELGADSKITMKCENGKQVNLCKIVGLSIMDISVAKILLANLSA</sequence>
<dbReference type="InterPro" id="IPR003462">
    <property type="entry name" value="ODC_Mu_crystall"/>
</dbReference>
<name>A0A1G4MF76_LACFM</name>
<dbReference type="Gene3D" id="3.40.50.720">
    <property type="entry name" value="NAD(P)-binding Rossmann-like Domain"/>
    <property type="match status" value="1"/>
</dbReference>
<dbReference type="OMA" id="CVGMGLM"/>
<reference evidence="3" key="1">
    <citation type="submission" date="2016-03" db="EMBL/GenBank/DDBJ databases">
        <authorList>
            <person name="Devillers H."/>
        </authorList>
    </citation>
    <scope>NUCLEOTIDE SEQUENCE [LARGE SCALE GENOMIC DNA]</scope>
</reference>
<protein>
    <submittedName>
        <fullName evidence="2">LAFE_0F09186g1_1</fullName>
    </submittedName>
</protein>
<evidence type="ECO:0000313" key="3">
    <source>
        <dbReference type="Proteomes" id="UP000190831"/>
    </source>
</evidence>
<dbReference type="AlphaFoldDB" id="A0A1G4MF76"/>
<dbReference type="STRING" id="4955.A0A1G4MF76"/>
<evidence type="ECO:0000256" key="1">
    <source>
        <dbReference type="ARBA" id="ARBA00008903"/>
    </source>
</evidence>
<gene>
    <name evidence="2" type="ORF">LAFE_0F09186G</name>
</gene>
<proteinExistence type="inferred from homology"/>
<dbReference type="GO" id="GO:0005737">
    <property type="term" value="C:cytoplasm"/>
    <property type="evidence" value="ECO:0007669"/>
    <property type="project" value="TreeGrafter"/>
</dbReference>
<comment type="similarity">
    <text evidence="1">Belongs to the ornithine cyclodeaminase/mu-crystallin family.</text>
</comment>
<accession>A0A1G4MF76</accession>
<dbReference type="InterPro" id="IPR036291">
    <property type="entry name" value="NAD(P)-bd_dom_sf"/>
</dbReference>
<organism evidence="2 3">
    <name type="scientific">Lachancea fermentati</name>
    <name type="common">Zygosaccharomyces fermentati</name>
    <dbReference type="NCBI Taxonomy" id="4955"/>
    <lineage>
        <taxon>Eukaryota</taxon>
        <taxon>Fungi</taxon>
        <taxon>Dikarya</taxon>
        <taxon>Ascomycota</taxon>
        <taxon>Saccharomycotina</taxon>
        <taxon>Saccharomycetes</taxon>
        <taxon>Saccharomycetales</taxon>
        <taxon>Saccharomycetaceae</taxon>
        <taxon>Lachancea</taxon>
    </lineage>
</organism>
<dbReference type="Pfam" id="PF02423">
    <property type="entry name" value="OCD_Mu_crystall"/>
    <property type="match status" value="1"/>
</dbReference>
<dbReference type="EMBL" id="LT598490">
    <property type="protein sequence ID" value="SCW02562.1"/>
    <property type="molecule type" value="Genomic_DNA"/>
</dbReference>
<evidence type="ECO:0000313" key="2">
    <source>
        <dbReference type="EMBL" id="SCW02562.1"/>
    </source>
</evidence>
<dbReference type="PANTHER" id="PTHR13812">
    <property type="entry name" value="KETIMINE REDUCTASE MU-CRYSTALLIN"/>
    <property type="match status" value="1"/>
</dbReference>
<dbReference type="InterPro" id="IPR023401">
    <property type="entry name" value="ODC_N"/>
</dbReference>
<dbReference type="Proteomes" id="UP000190831">
    <property type="component" value="Chromosome F"/>
</dbReference>
<dbReference type="OrthoDB" id="41492at2759"/>
<dbReference type="SUPFAM" id="SSF51735">
    <property type="entry name" value="NAD(P)-binding Rossmann-fold domains"/>
    <property type="match status" value="1"/>
</dbReference>
<dbReference type="Gene3D" id="3.30.1780.10">
    <property type="entry name" value="ornithine cyclodeaminase, domain 1"/>
    <property type="match status" value="1"/>
</dbReference>